<accession>A0A5C6M2Y9</accession>
<reference evidence="1 2" key="2">
    <citation type="submission" date="2019-08" db="EMBL/GenBank/DDBJ databases">
        <authorList>
            <person name="Henke P."/>
        </authorList>
    </citation>
    <scope>NUCLEOTIDE SEQUENCE [LARGE SCALE GENOMIC DNA]</scope>
    <source>
        <strain evidence="1">Phe10_nw2017</strain>
    </source>
</reference>
<protein>
    <submittedName>
        <fullName evidence="1">Uncharacterized protein</fullName>
    </submittedName>
</protein>
<dbReference type="Proteomes" id="UP000321083">
    <property type="component" value="Unassembled WGS sequence"/>
</dbReference>
<name>A0A5C6M2Y9_9PLAN</name>
<organism evidence="1 2">
    <name type="scientific">Planctomyces bekefii</name>
    <dbReference type="NCBI Taxonomy" id="1653850"/>
    <lineage>
        <taxon>Bacteria</taxon>
        <taxon>Pseudomonadati</taxon>
        <taxon>Planctomycetota</taxon>
        <taxon>Planctomycetia</taxon>
        <taxon>Planctomycetales</taxon>
        <taxon>Planctomycetaceae</taxon>
        <taxon>Planctomyces</taxon>
    </lineage>
</organism>
<evidence type="ECO:0000313" key="2">
    <source>
        <dbReference type="Proteomes" id="UP000321083"/>
    </source>
</evidence>
<reference evidence="1 2" key="1">
    <citation type="submission" date="2019-08" db="EMBL/GenBank/DDBJ databases">
        <title>100 year-old enigma solved: identification of Planctomyces bekefii, the type genus and species of the phylum Planctomycetes.</title>
        <authorList>
            <person name="Svetlana D.N."/>
            <person name="Overmann J."/>
        </authorList>
    </citation>
    <scope>NUCLEOTIDE SEQUENCE [LARGE SCALE GENOMIC DNA]</scope>
    <source>
        <strain evidence="1">Phe10_nw2017</strain>
    </source>
</reference>
<comment type="caution">
    <text evidence="1">The sequence shown here is derived from an EMBL/GenBank/DDBJ whole genome shotgun (WGS) entry which is preliminary data.</text>
</comment>
<sequence>MALSTEPSVFYDKRELNKIAKVIRKMDETVTKETKRKVQELAQRELDEIRRVAS</sequence>
<gene>
    <name evidence="1" type="ORF">E3A20_17950</name>
</gene>
<dbReference type="AlphaFoldDB" id="A0A5C6M2Y9"/>
<keyword evidence="2" id="KW-1185">Reference proteome</keyword>
<evidence type="ECO:0000313" key="1">
    <source>
        <dbReference type="EMBL" id="TWW09076.1"/>
    </source>
</evidence>
<dbReference type="EMBL" id="SRHE01000398">
    <property type="protein sequence ID" value="TWW09076.1"/>
    <property type="molecule type" value="Genomic_DNA"/>
</dbReference>
<proteinExistence type="predicted"/>